<accession>A0A6G0WJ41</accession>
<evidence type="ECO:0000259" key="2">
    <source>
        <dbReference type="Pfam" id="PF07987"/>
    </source>
</evidence>
<dbReference type="InterPro" id="IPR038507">
    <property type="entry name" value="YcnI-like_sf"/>
</dbReference>
<sequence>MQISSVVASAVAFLATLTSAHVEFVTPTAPSNSYSVNTIRIPHSYAGAKTINVTVDLPDGIVSVKPQQVYEWKVDFAYKNVQGTNVVSQVTWYGGNLPNELYQDFGIELQLSDLAVGKILYFPVTQITVPNGTLAWNSTPDAAGKLADAAHPAPKLTVVAASSDD</sequence>
<dbReference type="EMBL" id="VJMJ01000200">
    <property type="protein sequence ID" value="KAF0727220.1"/>
    <property type="molecule type" value="Genomic_DNA"/>
</dbReference>
<protein>
    <recommendedName>
        <fullName evidence="2">YncI copper-binding domain-containing protein</fullName>
    </recommendedName>
</protein>
<dbReference type="Proteomes" id="UP000481153">
    <property type="component" value="Unassembled WGS sequence"/>
</dbReference>
<keyword evidence="4" id="KW-1185">Reference proteome</keyword>
<feature type="chain" id="PRO_5026218909" description="YncI copper-binding domain-containing protein" evidence="1">
    <location>
        <begin position="21"/>
        <end position="165"/>
    </location>
</feature>
<comment type="caution">
    <text evidence="3">The sequence shown here is derived from an EMBL/GenBank/DDBJ whole genome shotgun (WGS) entry which is preliminary data.</text>
</comment>
<feature type="domain" description="YncI copper-binding" evidence="2">
    <location>
        <begin position="21"/>
        <end position="158"/>
    </location>
</feature>
<feature type="signal peptide" evidence="1">
    <location>
        <begin position="1"/>
        <end position="20"/>
    </location>
</feature>
<gene>
    <name evidence="3" type="ORF">Ae201684_014748</name>
</gene>
<dbReference type="Gene3D" id="2.60.40.2230">
    <property type="entry name" value="Uncharacterised protein YcnI-like PF07987, DUF1775"/>
    <property type="match status" value="1"/>
</dbReference>
<keyword evidence="1" id="KW-0732">Signal</keyword>
<dbReference type="VEuPathDB" id="FungiDB:AeMF1_000133"/>
<reference evidence="3 4" key="1">
    <citation type="submission" date="2019-07" db="EMBL/GenBank/DDBJ databases">
        <title>Genomics analysis of Aphanomyces spp. identifies a new class of oomycete effector associated with host adaptation.</title>
        <authorList>
            <person name="Gaulin E."/>
        </authorList>
    </citation>
    <scope>NUCLEOTIDE SEQUENCE [LARGE SCALE GENOMIC DNA]</scope>
    <source>
        <strain evidence="3 4">ATCC 201684</strain>
    </source>
</reference>
<evidence type="ECO:0000256" key="1">
    <source>
        <dbReference type="SAM" id="SignalP"/>
    </source>
</evidence>
<organism evidence="3 4">
    <name type="scientific">Aphanomyces euteiches</name>
    <dbReference type="NCBI Taxonomy" id="100861"/>
    <lineage>
        <taxon>Eukaryota</taxon>
        <taxon>Sar</taxon>
        <taxon>Stramenopiles</taxon>
        <taxon>Oomycota</taxon>
        <taxon>Saprolegniomycetes</taxon>
        <taxon>Saprolegniales</taxon>
        <taxon>Verrucalvaceae</taxon>
        <taxon>Aphanomyces</taxon>
    </lineage>
</organism>
<dbReference type="AlphaFoldDB" id="A0A6G0WJ41"/>
<dbReference type="InterPro" id="IPR012533">
    <property type="entry name" value="YcnI-copper_dom"/>
</dbReference>
<evidence type="ECO:0000313" key="4">
    <source>
        <dbReference type="Proteomes" id="UP000481153"/>
    </source>
</evidence>
<proteinExistence type="predicted"/>
<evidence type="ECO:0000313" key="3">
    <source>
        <dbReference type="EMBL" id="KAF0727220.1"/>
    </source>
</evidence>
<name>A0A6G0WJ41_9STRA</name>
<dbReference type="Pfam" id="PF07987">
    <property type="entry name" value="DUF1775"/>
    <property type="match status" value="1"/>
</dbReference>